<feature type="compositionally biased region" description="Polar residues" evidence="3">
    <location>
        <begin position="161"/>
        <end position="173"/>
    </location>
</feature>
<dbReference type="GO" id="GO:0003729">
    <property type="term" value="F:mRNA binding"/>
    <property type="evidence" value="ECO:0007669"/>
    <property type="project" value="TreeGrafter"/>
</dbReference>
<keyword evidence="6" id="KW-1185">Reference proteome</keyword>
<dbReference type="EMBL" id="CAJFCV020000006">
    <property type="protein sequence ID" value="CAG9130977.1"/>
    <property type="molecule type" value="Genomic_DNA"/>
</dbReference>
<dbReference type="GO" id="GO:0005634">
    <property type="term" value="C:nucleus"/>
    <property type="evidence" value="ECO:0007669"/>
    <property type="project" value="TreeGrafter"/>
</dbReference>
<dbReference type="AlphaFoldDB" id="A0A7I8X2G4"/>
<name>A0A7I8X2G4_BURXY</name>
<feature type="compositionally biased region" description="Polar residues" evidence="3">
    <location>
        <begin position="47"/>
        <end position="79"/>
    </location>
</feature>
<dbReference type="InterPro" id="IPR036612">
    <property type="entry name" value="KH_dom_type_1_sf"/>
</dbReference>
<dbReference type="SUPFAM" id="SSF54791">
    <property type="entry name" value="Eukaryotic type KH-domain (KH-domain type I)"/>
    <property type="match status" value="1"/>
</dbReference>
<feature type="compositionally biased region" description="Polar residues" evidence="3">
    <location>
        <begin position="102"/>
        <end position="113"/>
    </location>
</feature>
<dbReference type="SMART" id="SM00322">
    <property type="entry name" value="KH"/>
    <property type="match status" value="1"/>
</dbReference>
<dbReference type="PROSITE" id="PS50084">
    <property type="entry name" value="KH_TYPE_1"/>
    <property type="match status" value="1"/>
</dbReference>
<evidence type="ECO:0000313" key="5">
    <source>
        <dbReference type="EMBL" id="CAD5234913.1"/>
    </source>
</evidence>
<dbReference type="Proteomes" id="UP000582659">
    <property type="component" value="Unassembled WGS sequence"/>
</dbReference>
<dbReference type="EMBL" id="CAJFDI010000006">
    <property type="protein sequence ID" value="CAD5234913.1"/>
    <property type="molecule type" value="Genomic_DNA"/>
</dbReference>
<dbReference type="Gene3D" id="3.30.1370.10">
    <property type="entry name" value="K Homology domain, type 1"/>
    <property type="match status" value="1"/>
</dbReference>
<feature type="region of interest" description="Disordered" evidence="3">
    <location>
        <begin position="364"/>
        <end position="400"/>
    </location>
</feature>
<dbReference type="InterPro" id="IPR004087">
    <property type="entry name" value="KH_dom"/>
</dbReference>
<feature type="compositionally biased region" description="Basic and acidic residues" evidence="3">
    <location>
        <begin position="33"/>
        <end position="45"/>
    </location>
</feature>
<comment type="caution">
    <text evidence="5">The sequence shown here is derived from an EMBL/GenBank/DDBJ whole genome shotgun (WGS) entry which is preliminary data.</text>
</comment>
<feature type="region of interest" description="Disordered" evidence="3">
    <location>
        <begin position="98"/>
        <end position="121"/>
    </location>
</feature>
<evidence type="ECO:0000313" key="6">
    <source>
        <dbReference type="Proteomes" id="UP000659654"/>
    </source>
</evidence>
<dbReference type="Proteomes" id="UP000659654">
    <property type="component" value="Unassembled WGS sequence"/>
</dbReference>
<reference evidence="5" key="1">
    <citation type="submission" date="2020-09" db="EMBL/GenBank/DDBJ databases">
        <authorList>
            <person name="Kikuchi T."/>
        </authorList>
    </citation>
    <scope>NUCLEOTIDE SEQUENCE</scope>
    <source>
        <strain evidence="5">Ka4C1</strain>
    </source>
</reference>
<feature type="region of interest" description="Disordered" evidence="3">
    <location>
        <begin position="151"/>
        <end position="207"/>
    </location>
</feature>
<feature type="domain" description="K Homology" evidence="4">
    <location>
        <begin position="437"/>
        <end position="536"/>
    </location>
</feature>
<dbReference type="GO" id="GO:0048024">
    <property type="term" value="P:regulation of mRNA splicing, via spliceosome"/>
    <property type="evidence" value="ECO:0007669"/>
    <property type="project" value="TreeGrafter"/>
</dbReference>
<protein>
    <submittedName>
        <fullName evidence="5">(pine wood nematode) hypothetical protein</fullName>
    </submittedName>
</protein>
<feature type="compositionally biased region" description="Polar residues" evidence="3">
    <location>
        <begin position="198"/>
        <end position="207"/>
    </location>
</feature>
<dbReference type="PANTHER" id="PTHR11208:SF147">
    <property type="entry name" value="RNA-BINDING PROTEIN ASD-2"/>
    <property type="match status" value="1"/>
</dbReference>
<accession>A0A7I8X2G4</accession>
<proteinExistence type="predicted"/>
<feature type="region of interest" description="Disordered" evidence="3">
    <location>
        <begin position="260"/>
        <end position="284"/>
    </location>
</feature>
<dbReference type="InterPro" id="IPR055256">
    <property type="entry name" value="KH_1_KHDC4/BBP-like"/>
</dbReference>
<gene>
    <name evidence="5" type="ORF">BXYJ_LOCUS15004</name>
</gene>
<organism evidence="5 6">
    <name type="scientific">Bursaphelenchus xylophilus</name>
    <name type="common">Pinewood nematode worm</name>
    <name type="synonym">Aphelenchoides xylophilus</name>
    <dbReference type="NCBI Taxonomy" id="6326"/>
    <lineage>
        <taxon>Eukaryota</taxon>
        <taxon>Metazoa</taxon>
        <taxon>Ecdysozoa</taxon>
        <taxon>Nematoda</taxon>
        <taxon>Chromadorea</taxon>
        <taxon>Rhabditida</taxon>
        <taxon>Tylenchina</taxon>
        <taxon>Tylenchomorpha</taxon>
        <taxon>Aphelenchoidea</taxon>
        <taxon>Aphelenchoididae</taxon>
        <taxon>Bursaphelenchus</taxon>
    </lineage>
</organism>
<feature type="compositionally biased region" description="Polar residues" evidence="3">
    <location>
        <begin position="318"/>
        <end position="330"/>
    </location>
</feature>
<dbReference type="Pfam" id="PF22675">
    <property type="entry name" value="KH-I_KHDC4-BBP"/>
    <property type="match status" value="1"/>
</dbReference>
<feature type="compositionally biased region" description="Polar residues" evidence="3">
    <location>
        <begin position="14"/>
        <end position="31"/>
    </location>
</feature>
<feature type="region of interest" description="Disordered" evidence="3">
    <location>
        <begin position="312"/>
        <end position="332"/>
    </location>
</feature>
<keyword evidence="1 2" id="KW-0694">RNA-binding</keyword>
<evidence type="ECO:0000259" key="4">
    <source>
        <dbReference type="SMART" id="SM00322"/>
    </source>
</evidence>
<dbReference type="InterPro" id="IPR045071">
    <property type="entry name" value="BBP-like"/>
</dbReference>
<feature type="compositionally biased region" description="Low complexity" evidence="3">
    <location>
        <begin position="186"/>
        <end position="197"/>
    </location>
</feature>
<feature type="compositionally biased region" description="Polar residues" evidence="3">
    <location>
        <begin position="374"/>
        <end position="384"/>
    </location>
</feature>
<dbReference type="OrthoDB" id="397265at2759"/>
<evidence type="ECO:0000256" key="3">
    <source>
        <dbReference type="SAM" id="MobiDB-lite"/>
    </source>
</evidence>
<feature type="region of interest" description="Disordered" evidence="3">
    <location>
        <begin position="1"/>
        <end position="79"/>
    </location>
</feature>
<dbReference type="SMR" id="A0A7I8X2G4"/>
<dbReference type="PANTHER" id="PTHR11208">
    <property type="entry name" value="RNA-BINDING PROTEIN RELATED"/>
    <property type="match status" value="1"/>
</dbReference>
<sequence>MARNGFEGVEQENARSSKLPTTPVKSSSAQPNDLDKTPRHAHGDIKSGQSLTPATAPSVSDGFSSNERPSSPTQPSSPNAEDVLAALQRCSLIAAERRRVSTDSSNLPAAQTSIRKKNSSKSAANPFCLHAGFNPTAYGFNAGLPASLNSFNPKTPVARPRQNNRNTPSTGGSSRDKPISHHQNKSSQLRSSRSQTSPGFNQKRSLQKNSSYCRELNAEINSLDQLVRWGSIDFTPTHARRLLNQELLRVEGYLSNDDPNSLYRPNRERVGSSSVLGTIGQPPLRVPPAVLHRARRSEGRSEFELEDPITEHDEKRSVTGSAFDSDSEVTSVDADTAIEPTEGEYELVASQDFVYRPSTPVNKFRNFGQGTPAGDTQSYRSTPQSSGSGGTGSNASPKGKFSPILEAAEIPELKTQFLDHMPEDLHYLKKVGIPIAQSQCAKLFIPKVEGYNFIGRIIGPRGISVRRLESETACKILIRGRGSVKDSRKEVQLRNKDGWQHLNEKLHVLVISSDPDRQRCHDRLEEAVESVRRLLTPQYDEYKRQQLLQLAIINGTYRP</sequence>
<evidence type="ECO:0000256" key="1">
    <source>
        <dbReference type="ARBA" id="ARBA00022884"/>
    </source>
</evidence>
<evidence type="ECO:0000256" key="2">
    <source>
        <dbReference type="PROSITE-ProRule" id="PRU00117"/>
    </source>
</evidence>